<gene>
    <name evidence="2" type="ORF">HLB44_03325</name>
</gene>
<feature type="compositionally biased region" description="Low complexity" evidence="1">
    <location>
        <begin position="72"/>
        <end position="83"/>
    </location>
</feature>
<organism evidence="2 3">
    <name type="scientific">Pseudaquabacterium terrae</name>
    <dbReference type="NCBI Taxonomy" id="2732868"/>
    <lineage>
        <taxon>Bacteria</taxon>
        <taxon>Pseudomonadati</taxon>
        <taxon>Pseudomonadota</taxon>
        <taxon>Betaproteobacteria</taxon>
        <taxon>Burkholderiales</taxon>
        <taxon>Sphaerotilaceae</taxon>
        <taxon>Pseudaquabacterium</taxon>
    </lineage>
</organism>
<sequence length="127" mass="14240">MSHSPSPLQIATKIHFYLMRELGRGIDVEQMLQHPRYARDVLLVCDACAGTELADLASQYRRVRALYDSLEASRPSAAPGRAAQPTEWAKDTTGFGLSRPLEDDADPRPHGPASAGVRQWLTRWRQR</sequence>
<keyword evidence="3" id="KW-1185">Reference proteome</keyword>
<evidence type="ECO:0000313" key="2">
    <source>
        <dbReference type="EMBL" id="NRF66014.1"/>
    </source>
</evidence>
<reference evidence="2 3" key="1">
    <citation type="submission" date="2020-05" db="EMBL/GenBank/DDBJ databases">
        <title>Aquincola sp. isolate from soil.</title>
        <authorList>
            <person name="Han J."/>
            <person name="Kim D.-U."/>
        </authorList>
    </citation>
    <scope>NUCLEOTIDE SEQUENCE [LARGE SCALE GENOMIC DNA]</scope>
    <source>
        <strain evidence="2 3">S2</strain>
    </source>
</reference>
<evidence type="ECO:0000256" key="1">
    <source>
        <dbReference type="SAM" id="MobiDB-lite"/>
    </source>
</evidence>
<feature type="region of interest" description="Disordered" evidence="1">
    <location>
        <begin position="72"/>
        <end position="119"/>
    </location>
</feature>
<dbReference type="RefSeq" id="WP_173120561.1">
    <property type="nucleotide sequence ID" value="NZ_JABRWJ010000001.1"/>
</dbReference>
<protein>
    <submittedName>
        <fullName evidence="2">Uncharacterized protein</fullName>
    </submittedName>
</protein>
<name>A0ABX2EC69_9BURK</name>
<evidence type="ECO:0000313" key="3">
    <source>
        <dbReference type="Proteomes" id="UP000737171"/>
    </source>
</evidence>
<comment type="caution">
    <text evidence="2">The sequence shown here is derived from an EMBL/GenBank/DDBJ whole genome shotgun (WGS) entry which is preliminary data.</text>
</comment>
<accession>A0ABX2EC69</accession>
<dbReference type="Proteomes" id="UP000737171">
    <property type="component" value="Unassembled WGS sequence"/>
</dbReference>
<feature type="compositionally biased region" description="Basic and acidic residues" evidence="1">
    <location>
        <begin position="100"/>
        <end position="109"/>
    </location>
</feature>
<dbReference type="EMBL" id="JABRWJ010000001">
    <property type="protein sequence ID" value="NRF66014.1"/>
    <property type="molecule type" value="Genomic_DNA"/>
</dbReference>
<proteinExistence type="predicted"/>